<evidence type="ECO:0000256" key="2">
    <source>
        <dbReference type="ARBA" id="ARBA00023015"/>
    </source>
</evidence>
<evidence type="ECO:0000313" key="7">
    <source>
        <dbReference type="EMBL" id="MTB70816.1"/>
    </source>
</evidence>
<dbReference type="GO" id="GO:0003677">
    <property type="term" value="F:DNA binding"/>
    <property type="evidence" value="ECO:0007669"/>
    <property type="project" value="UniProtKB-KW"/>
</dbReference>
<dbReference type="SUPFAM" id="SSF46785">
    <property type="entry name" value="Winged helix' DNA-binding domain"/>
    <property type="match status" value="1"/>
</dbReference>
<comment type="caution">
    <text evidence="7">The sequence shown here is derived from an EMBL/GenBank/DDBJ whole genome shotgun (WGS) entry which is preliminary data.</text>
</comment>
<keyword evidence="4" id="KW-0804">Transcription</keyword>
<dbReference type="PANTHER" id="PTHR30346">
    <property type="entry name" value="TRANSCRIPTIONAL DUAL REGULATOR HCAR-RELATED"/>
    <property type="match status" value="1"/>
</dbReference>
<evidence type="ECO:0000256" key="5">
    <source>
        <dbReference type="SAM" id="MobiDB-lite"/>
    </source>
</evidence>
<sequence>MEIQLLRSFLAVARTGSVTAAARELGYSQPAITAHLNAFDRQAGSAVMMRGRRGAILTPLGERLLPRAVRLVAEHDALLAEAREAGGAAPHLVVGFAPSTVRPYAERLAGLAARVLPRVRLSLVLLERPAQIGNDLLAHLADLQVVPGPLDDPRLVTRSLHPLRVGVRVSVASPLAAMAVVPVEAILGRPLHRLEGVPLTWDRYWCAWTDRGAPPRLARDVDRFAQCLEPLEDPRHVMISPSAPLVVPPDGDVWRPLTGVAQSWLEVAHRANDHRPEVRAVAALAPATVSSMLSTRSTPKTSGPTADEPGQGSGASTTVAARVSRASAIG</sequence>
<dbReference type="Pfam" id="PF00126">
    <property type="entry name" value="HTH_1"/>
    <property type="match status" value="1"/>
</dbReference>
<feature type="compositionally biased region" description="Polar residues" evidence="5">
    <location>
        <begin position="290"/>
        <end position="304"/>
    </location>
</feature>
<keyword evidence="2" id="KW-0805">Transcription regulation</keyword>
<dbReference type="GO" id="GO:0003700">
    <property type="term" value="F:DNA-binding transcription factor activity"/>
    <property type="evidence" value="ECO:0007669"/>
    <property type="project" value="InterPro"/>
</dbReference>
<dbReference type="PANTHER" id="PTHR30346:SF0">
    <property type="entry name" value="HCA OPERON TRANSCRIPTIONAL ACTIVATOR HCAR"/>
    <property type="match status" value="1"/>
</dbReference>
<dbReference type="AlphaFoldDB" id="A0A6I3IVC2"/>
<evidence type="ECO:0000256" key="3">
    <source>
        <dbReference type="ARBA" id="ARBA00023125"/>
    </source>
</evidence>
<feature type="domain" description="HTH lysR-type" evidence="6">
    <location>
        <begin position="1"/>
        <end position="58"/>
    </location>
</feature>
<evidence type="ECO:0000259" key="6">
    <source>
        <dbReference type="PROSITE" id="PS50931"/>
    </source>
</evidence>
<name>A0A6I3IVC2_9MICO</name>
<comment type="similarity">
    <text evidence="1">Belongs to the LysR transcriptional regulatory family.</text>
</comment>
<dbReference type="InterPro" id="IPR036388">
    <property type="entry name" value="WH-like_DNA-bd_sf"/>
</dbReference>
<dbReference type="EMBL" id="WLVL01000007">
    <property type="protein sequence ID" value="MTB70816.1"/>
    <property type="molecule type" value="Genomic_DNA"/>
</dbReference>
<gene>
    <name evidence="7" type="ORF">GGG17_02270</name>
</gene>
<keyword evidence="8" id="KW-1185">Reference proteome</keyword>
<dbReference type="Gene3D" id="1.10.10.10">
    <property type="entry name" value="Winged helix-like DNA-binding domain superfamily/Winged helix DNA-binding domain"/>
    <property type="match status" value="1"/>
</dbReference>
<evidence type="ECO:0000256" key="4">
    <source>
        <dbReference type="ARBA" id="ARBA00023163"/>
    </source>
</evidence>
<dbReference type="RefSeq" id="WP_154592175.1">
    <property type="nucleotide sequence ID" value="NZ_WLVL01000007.1"/>
</dbReference>
<keyword evidence="3" id="KW-0238">DNA-binding</keyword>
<accession>A0A6I3IVC2</accession>
<evidence type="ECO:0000313" key="8">
    <source>
        <dbReference type="Proteomes" id="UP000431092"/>
    </source>
</evidence>
<dbReference type="SUPFAM" id="SSF53850">
    <property type="entry name" value="Periplasmic binding protein-like II"/>
    <property type="match status" value="1"/>
</dbReference>
<dbReference type="InterPro" id="IPR000847">
    <property type="entry name" value="LysR_HTH_N"/>
</dbReference>
<dbReference type="GO" id="GO:0032993">
    <property type="term" value="C:protein-DNA complex"/>
    <property type="evidence" value="ECO:0007669"/>
    <property type="project" value="TreeGrafter"/>
</dbReference>
<dbReference type="Gene3D" id="3.40.190.10">
    <property type="entry name" value="Periplasmic binding protein-like II"/>
    <property type="match status" value="2"/>
</dbReference>
<proteinExistence type="inferred from homology"/>
<dbReference type="InterPro" id="IPR036390">
    <property type="entry name" value="WH_DNA-bd_sf"/>
</dbReference>
<organism evidence="7 8">
    <name type="scientific">Arsenicicoccus cauae</name>
    <dbReference type="NCBI Taxonomy" id="2663847"/>
    <lineage>
        <taxon>Bacteria</taxon>
        <taxon>Bacillati</taxon>
        <taxon>Actinomycetota</taxon>
        <taxon>Actinomycetes</taxon>
        <taxon>Micrococcales</taxon>
        <taxon>Intrasporangiaceae</taxon>
        <taxon>Arsenicicoccus</taxon>
    </lineage>
</organism>
<reference evidence="7 8" key="1">
    <citation type="submission" date="2019-11" db="EMBL/GenBank/DDBJ databases">
        <title>Whole genome sequencing identifies a novel species of the genus Arsenicicoccus isolated from human blood.</title>
        <authorList>
            <person name="Jeong J.H."/>
            <person name="Kweon O.J."/>
            <person name="Kim H.R."/>
            <person name="Kim T.-H."/>
            <person name="Ha S.-M."/>
            <person name="Lee M.-K."/>
        </authorList>
    </citation>
    <scope>NUCLEOTIDE SEQUENCE [LARGE SCALE GENOMIC DNA]</scope>
    <source>
        <strain evidence="7 8">MKL-02</strain>
    </source>
</reference>
<dbReference type="Proteomes" id="UP000431092">
    <property type="component" value="Unassembled WGS sequence"/>
</dbReference>
<dbReference type="PROSITE" id="PS50931">
    <property type="entry name" value="HTH_LYSR"/>
    <property type="match status" value="1"/>
</dbReference>
<feature type="region of interest" description="Disordered" evidence="5">
    <location>
        <begin position="290"/>
        <end position="330"/>
    </location>
</feature>
<protein>
    <submittedName>
        <fullName evidence="7">LysR family transcriptional regulator</fullName>
    </submittedName>
</protein>
<evidence type="ECO:0000256" key="1">
    <source>
        <dbReference type="ARBA" id="ARBA00009437"/>
    </source>
</evidence>